<proteinExistence type="predicted"/>
<organism evidence="2 3">
    <name type="scientific">Polychaeton citri CBS 116435</name>
    <dbReference type="NCBI Taxonomy" id="1314669"/>
    <lineage>
        <taxon>Eukaryota</taxon>
        <taxon>Fungi</taxon>
        <taxon>Dikarya</taxon>
        <taxon>Ascomycota</taxon>
        <taxon>Pezizomycotina</taxon>
        <taxon>Dothideomycetes</taxon>
        <taxon>Dothideomycetidae</taxon>
        <taxon>Capnodiales</taxon>
        <taxon>Capnodiaceae</taxon>
        <taxon>Polychaeton</taxon>
    </lineage>
</organism>
<dbReference type="AlphaFoldDB" id="A0A9P4UNC9"/>
<evidence type="ECO:0000256" key="1">
    <source>
        <dbReference type="SAM" id="MobiDB-lite"/>
    </source>
</evidence>
<dbReference type="Proteomes" id="UP000799441">
    <property type="component" value="Unassembled WGS sequence"/>
</dbReference>
<keyword evidence="3" id="KW-1185">Reference proteome</keyword>
<sequence>MRRFNSHAELHRVSEAFVSSNIGCHCYLHLFKTRAVNGTLVDAQNRSALGLQFARYKYAKTLTKHLGIRENAPPITTRRTPKAAVPRACSPSPPPWDGPHYWPSLVRASNEDSNGFNQFWLVTTNCGRSTVLSNPRVKTRWRNMNTFRALPCLWIMRQLESWVLV</sequence>
<name>A0A9P4UNC9_9PEZI</name>
<feature type="region of interest" description="Disordered" evidence="1">
    <location>
        <begin position="73"/>
        <end position="92"/>
    </location>
</feature>
<reference evidence="2" key="1">
    <citation type="journal article" date="2020" name="Stud. Mycol.">
        <title>101 Dothideomycetes genomes: a test case for predicting lifestyles and emergence of pathogens.</title>
        <authorList>
            <person name="Haridas S."/>
            <person name="Albert R."/>
            <person name="Binder M."/>
            <person name="Bloem J."/>
            <person name="Labutti K."/>
            <person name="Salamov A."/>
            <person name="Andreopoulos B."/>
            <person name="Baker S."/>
            <person name="Barry K."/>
            <person name="Bills G."/>
            <person name="Bluhm B."/>
            <person name="Cannon C."/>
            <person name="Castanera R."/>
            <person name="Culley D."/>
            <person name="Daum C."/>
            <person name="Ezra D."/>
            <person name="Gonzalez J."/>
            <person name="Henrissat B."/>
            <person name="Kuo A."/>
            <person name="Liang C."/>
            <person name="Lipzen A."/>
            <person name="Lutzoni F."/>
            <person name="Magnuson J."/>
            <person name="Mondo S."/>
            <person name="Nolan M."/>
            <person name="Ohm R."/>
            <person name="Pangilinan J."/>
            <person name="Park H.-J."/>
            <person name="Ramirez L."/>
            <person name="Alfaro M."/>
            <person name="Sun H."/>
            <person name="Tritt A."/>
            <person name="Yoshinaga Y."/>
            <person name="Zwiers L.-H."/>
            <person name="Turgeon B."/>
            <person name="Goodwin S."/>
            <person name="Spatafora J."/>
            <person name="Crous P."/>
            <person name="Grigoriev I."/>
        </authorList>
    </citation>
    <scope>NUCLEOTIDE SEQUENCE</scope>
    <source>
        <strain evidence="2">CBS 116435</strain>
    </source>
</reference>
<gene>
    <name evidence="2" type="ORF">K431DRAFT_89757</name>
</gene>
<dbReference type="EMBL" id="MU003798">
    <property type="protein sequence ID" value="KAF2720554.1"/>
    <property type="molecule type" value="Genomic_DNA"/>
</dbReference>
<evidence type="ECO:0000313" key="3">
    <source>
        <dbReference type="Proteomes" id="UP000799441"/>
    </source>
</evidence>
<protein>
    <submittedName>
        <fullName evidence="2">Uncharacterized protein</fullName>
    </submittedName>
</protein>
<evidence type="ECO:0000313" key="2">
    <source>
        <dbReference type="EMBL" id="KAF2720554.1"/>
    </source>
</evidence>
<comment type="caution">
    <text evidence="2">The sequence shown here is derived from an EMBL/GenBank/DDBJ whole genome shotgun (WGS) entry which is preliminary data.</text>
</comment>
<accession>A0A9P4UNC9</accession>